<dbReference type="InterPro" id="IPR003439">
    <property type="entry name" value="ABC_transporter-like_ATP-bd"/>
</dbReference>
<dbReference type="EMBL" id="LVJZ01000003">
    <property type="protein sequence ID" value="ODB96587.1"/>
    <property type="molecule type" value="Genomic_DNA"/>
</dbReference>
<evidence type="ECO:0000313" key="12">
    <source>
        <dbReference type="Proteomes" id="UP000094849"/>
    </source>
</evidence>
<dbReference type="SMART" id="SM00382">
    <property type="entry name" value="AAA"/>
    <property type="match status" value="1"/>
</dbReference>
<dbReference type="GO" id="GO:0005524">
    <property type="term" value="F:ATP binding"/>
    <property type="evidence" value="ECO:0007669"/>
    <property type="project" value="UniProtKB-KW"/>
</dbReference>
<dbReference type="SUPFAM" id="SSF53850">
    <property type="entry name" value="Periplasmic binding protein-like II"/>
    <property type="match status" value="1"/>
</dbReference>
<feature type="region of interest" description="Disordered" evidence="9">
    <location>
        <begin position="712"/>
        <end position="733"/>
    </location>
</feature>
<dbReference type="GO" id="GO:0016887">
    <property type="term" value="F:ATP hydrolysis activity"/>
    <property type="evidence" value="ECO:0007669"/>
    <property type="project" value="InterPro"/>
</dbReference>
<dbReference type="Pfam" id="PF13379">
    <property type="entry name" value="NMT1_2"/>
    <property type="match status" value="1"/>
</dbReference>
<gene>
    <name evidence="11" type="ORF">A3196_07360</name>
</gene>
<protein>
    <recommendedName>
        <fullName evidence="10">ABC transporter domain-containing protein</fullName>
    </recommendedName>
</protein>
<dbReference type="OrthoDB" id="9815454at2"/>
<dbReference type="PROSITE" id="PS00211">
    <property type="entry name" value="ABC_TRANSPORTER_1"/>
    <property type="match status" value="1"/>
</dbReference>
<dbReference type="InterPro" id="IPR027417">
    <property type="entry name" value="P-loop_NTPase"/>
</dbReference>
<keyword evidence="4" id="KW-1003">Cell membrane</keyword>
<feature type="domain" description="ABC transporter" evidence="10">
    <location>
        <begin position="5"/>
        <end position="239"/>
    </location>
</feature>
<evidence type="ECO:0000313" key="11">
    <source>
        <dbReference type="EMBL" id="ODB96587.1"/>
    </source>
</evidence>
<evidence type="ECO:0000256" key="4">
    <source>
        <dbReference type="ARBA" id="ARBA00022475"/>
    </source>
</evidence>
<dbReference type="CDD" id="cd03293">
    <property type="entry name" value="ABC_NrtD_SsuB_transporters"/>
    <property type="match status" value="1"/>
</dbReference>
<evidence type="ECO:0000256" key="6">
    <source>
        <dbReference type="ARBA" id="ARBA00022741"/>
    </source>
</evidence>
<organism evidence="11 12">
    <name type="scientific">Candidatus Thiodiazotropha endoloripes</name>
    <dbReference type="NCBI Taxonomy" id="1818881"/>
    <lineage>
        <taxon>Bacteria</taxon>
        <taxon>Pseudomonadati</taxon>
        <taxon>Pseudomonadota</taxon>
        <taxon>Gammaproteobacteria</taxon>
        <taxon>Chromatiales</taxon>
        <taxon>Sedimenticolaceae</taxon>
        <taxon>Candidatus Thiodiazotropha</taxon>
    </lineage>
</organism>
<dbReference type="GO" id="GO:0015112">
    <property type="term" value="F:nitrate transmembrane transporter activity"/>
    <property type="evidence" value="ECO:0007669"/>
    <property type="project" value="InterPro"/>
</dbReference>
<evidence type="ECO:0000256" key="7">
    <source>
        <dbReference type="ARBA" id="ARBA00022840"/>
    </source>
</evidence>
<dbReference type="PANTHER" id="PTHR42788:SF7">
    <property type="entry name" value="NITRATE ABC TRANSPORTER ATP-BINDING PROTEIN"/>
    <property type="match status" value="1"/>
</dbReference>
<dbReference type="PANTHER" id="PTHR42788">
    <property type="entry name" value="TAURINE IMPORT ATP-BINDING PROTEIN-RELATED"/>
    <property type="match status" value="1"/>
</dbReference>
<dbReference type="GO" id="GO:0005886">
    <property type="term" value="C:plasma membrane"/>
    <property type="evidence" value="ECO:0007669"/>
    <property type="project" value="UniProtKB-SubCell"/>
</dbReference>
<feature type="compositionally biased region" description="Polar residues" evidence="9">
    <location>
        <begin position="712"/>
        <end position="722"/>
    </location>
</feature>
<dbReference type="InterPro" id="IPR017871">
    <property type="entry name" value="ABC_transporter-like_CS"/>
</dbReference>
<dbReference type="InterPro" id="IPR050166">
    <property type="entry name" value="ABC_transporter_ATP-bind"/>
</dbReference>
<dbReference type="Gene3D" id="3.40.50.300">
    <property type="entry name" value="P-loop containing nucleotide triphosphate hydrolases"/>
    <property type="match status" value="1"/>
</dbReference>
<dbReference type="SUPFAM" id="SSF52540">
    <property type="entry name" value="P-loop containing nucleoside triphosphate hydrolases"/>
    <property type="match status" value="1"/>
</dbReference>
<keyword evidence="3" id="KW-0813">Transport</keyword>
<keyword evidence="7" id="KW-0067">ATP-binding</keyword>
<keyword evidence="8" id="KW-0472">Membrane</keyword>
<evidence type="ECO:0000256" key="5">
    <source>
        <dbReference type="ARBA" id="ARBA00022519"/>
    </source>
</evidence>
<keyword evidence="6" id="KW-0547">Nucleotide-binding</keyword>
<dbReference type="NCBIfam" id="TIGR01184">
    <property type="entry name" value="ntrCD"/>
    <property type="match status" value="1"/>
</dbReference>
<keyword evidence="5" id="KW-0997">Cell inner membrane</keyword>
<dbReference type="Proteomes" id="UP000094849">
    <property type="component" value="Unassembled WGS sequence"/>
</dbReference>
<dbReference type="InterPro" id="IPR003593">
    <property type="entry name" value="AAA+_ATPase"/>
</dbReference>
<comment type="similarity">
    <text evidence="2">Belongs to the ABC transporter superfamily.</text>
</comment>
<dbReference type="AlphaFoldDB" id="A0A1E2UPD6"/>
<dbReference type="InterPro" id="IPR044527">
    <property type="entry name" value="NrtA/CpmA_ABC-bd_dom"/>
</dbReference>
<evidence type="ECO:0000259" key="10">
    <source>
        <dbReference type="PROSITE" id="PS50893"/>
    </source>
</evidence>
<dbReference type="Gene3D" id="3.40.190.10">
    <property type="entry name" value="Periplasmic binding protein-like II"/>
    <property type="match status" value="2"/>
</dbReference>
<keyword evidence="12" id="KW-1185">Reference proteome</keyword>
<dbReference type="CDD" id="cd13553">
    <property type="entry name" value="PBP2_NrtA_CpmA_like"/>
    <property type="match status" value="1"/>
</dbReference>
<evidence type="ECO:0000256" key="3">
    <source>
        <dbReference type="ARBA" id="ARBA00022448"/>
    </source>
</evidence>
<accession>A0A1E2UPD6</accession>
<evidence type="ECO:0000256" key="1">
    <source>
        <dbReference type="ARBA" id="ARBA00004202"/>
    </source>
</evidence>
<name>A0A1E2UPD6_9GAMM</name>
<reference evidence="11 12" key="1">
    <citation type="submission" date="2016-03" db="EMBL/GenBank/DDBJ databases">
        <title>Chemosynthetic sulphur-oxidizing symbionts of marine invertebrate animals are capable of nitrogen fixation.</title>
        <authorList>
            <person name="Petersen J.M."/>
            <person name="Kemper A."/>
            <person name="Gruber-Vodicka H."/>
            <person name="Cardini U."/>
            <person name="Geest Mvander."/>
            <person name="Kleiner M."/>
            <person name="Bulgheresi S."/>
            <person name="Fussmann M."/>
            <person name="Herbold C."/>
            <person name="Seah B.K.B."/>
            <person name="Antony C.Paul."/>
            <person name="Liu D."/>
            <person name="Belitz A."/>
            <person name="Weber M."/>
        </authorList>
    </citation>
    <scope>NUCLEOTIDE SEQUENCE [LARGE SCALE GENOMIC DNA]</scope>
    <source>
        <strain evidence="11">G_D</strain>
    </source>
</reference>
<evidence type="ECO:0000256" key="2">
    <source>
        <dbReference type="ARBA" id="ARBA00005417"/>
    </source>
</evidence>
<dbReference type="InterPro" id="IPR005890">
    <property type="entry name" value="NO3_transporter_ATP-bd-like"/>
</dbReference>
<dbReference type="PROSITE" id="PS50893">
    <property type="entry name" value="ABC_TRANSPORTER_2"/>
    <property type="match status" value="1"/>
</dbReference>
<comment type="subcellular location">
    <subcellularLocation>
        <location evidence="1">Cell membrane</location>
        <topology evidence="1">Peripheral membrane protein</topology>
    </subcellularLocation>
</comment>
<proteinExistence type="inferred from homology"/>
<comment type="caution">
    <text evidence="11">The sequence shown here is derived from an EMBL/GenBank/DDBJ whole genome shotgun (WGS) entry which is preliminary data.</text>
</comment>
<evidence type="ECO:0000256" key="9">
    <source>
        <dbReference type="SAM" id="MobiDB-lite"/>
    </source>
</evidence>
<dbReference type="STRING" id="1818881.A3196_07360"/>
<dbReference type="Pfam" id="PF00005">
    <property type="entry name" value="ABC_tran"/>
    <property type="match status" value="1"/>
</dbReference>
<evidence type="ECO:0000256" key="8">
    <source>
        <dbReference type="ARBA" id="ARBA00023136"/>
    </source>
</evidence>
<sequence length="733" mass="81026">MNNYLNIDHVSITFPTDNGPLNVLNDVDLKVSQGEFISLIGHSGCGKSTVLNIVAGLLNATEGGVILEEKEVTEPGPDRAVVFQNHSLLPWLTVYDNVRLAVDQVFKKSKSKEERHRWTLHNLELVHMSHALDRKPDEISGGMKQRVGIARALAMEPKVLLMDEPFGALDSLTRTHMQDSLMEIQARLNNTVIMITHDVDEAVLLSDRIIMMTNGPSATIGEILNVDLPKPRNRLALAENPVYNHYRAEVVRFLHERHQQPEEEKAQPKTEAESDTVVDLSAWLKSSQSASGKTLEKDQLTLGFIPLTDCAPLVVAKEKGFFHQQGLNVELSRENSWANIRDKVGIGMLDGAQMLAAMPLASALGVSGSVPMITAMSLDLNGNGITVSKDIYQRMVATGETELDSLAGSGRALKQVIEENRAAGGKPLMFATVFPYSSHNYLLRYWLAASGIDPDNDIQLTVVPPPQMVNYLQAGVISGFCVGEPWNTLAVCNGLGHTLAASYDIWNNHPEKVFGVASSWAAANPNTHQAVITALIKACEWIDQPQNRKEVCELLSQGRYVNAPQEILEKSMLGTFQFSRDEAAVERADFNVFNRYSANFPWRSHALWFLTQMVRWGQLRDPFDLQRIAKLVYQPEIYRKAAASLSIDLPQSDSKPEGVHGEAWQLAGEQQNLTMGSDLFFDGKAFDPEQPIDYLTGQPVSNLGCSLEALQQANPSKRSLSPDTEPLTEEASQ</sequence>